<dbReference type="Pfam" id="PF00722">
    <property type="entry name" value="Glyco_hydro_16"/>
    <property type="match status" value="1"/>
</dbReference>
<keyword evidence="1" id="KW-0472">Membrane</keyword>
<evidence type="ECO:0000313" key="3">
    <source>
        <dbReference type="EMBL" id="OQO07120.1"/>
    </source>
</evidence>
<evidence type="ECO:0000313" key="4">
    <source>
        <dbReference type="Proteomes" id="UP000192596"/>
    </source>
</evidence>
<feature type="transmembrane region" description="Helical" evidence="1">
    <location>
        <begin position="77"/>
        <end position="98"/>
    </location>
</feature>
<dbReference type="PROSITE" id="PS51762">
    <property type="entry name" value="GH16_2"/>
    <property type="match status" value="1"/>
</dbReference>
<sequence>MAAAASASTRKSMEINVAERPAAPNPFATPYGSMPASRVASTTAVFSQKRPYFRSRRIKKGEVERPWLEKKDPREKWVWIIPVIGIVVGFALSAYIIWDGTRKISNYKYCQVLDEDFSRGFDPNVWTKEVESGGYGNGQFEVTTNTDENAYVQDGLLHLKPTLQDQNLIETINTVDLTELGICSSLVFTDCVSATNTTNGTIVNPIKSARLSTKASTSIKYGRVEVVARLPTGDWLWPAIWMLPKNDTYGQWPASGEIDIAESRGNNYTYPQGGNQLISSTLHWGPSHSADGWWRNHAVKPVLLSTYPRAFHTFGLEWTPKYLFTYVDSRLAQVIYTGFNKPFWQKGDFPVADANGTRFVDPWSQTGHSATPFDQDFYLLINLAVGGTNGWFQDGIAGKPWVDASTRAKLDFWNAREQWLPTWKDGGAMEIKSVKMWQQEGFNGCSP</sequence>
<comment type="caution">
    <text evidence="3">The sequence shown here is derived from an EMBL/GenBank/DDBJ whole genome shotgun (WGS) entry which is preliminary data.</text>
</comment>
<dbReference type="FunFam" id="2.60.120.200:FF:000178">
    <property type="entry name" value="Glycoside hydrolase family 16 protein"/>
    <property type="match status" value="1"/>
</dbReference>
<dbReference type="PANTHER" id="PTHR10963:SF62">
    <property type="entry name" value="GLUCAN 1,3-BETA-GLUCOSIDASE"/>
    <property type="match status" value="1"/>
</dbReference>
<feature type="domain" description="GH16" evidence="2">
    <location>
        <begin position="96"/>
        <end position="442"/>
    </location>
</feature>
<gene>
    <name evidence="3" type="ORF">B0A48_07688</name>
</gene>
<evidence type="ECO:0000256" key="1">
    <source>
        <dbReference type="SAM" id="Phobius"/>
    </source>
</evidence>
<dbReference type="STRING" id="1507870.A0A1V8T6Z4"/>
<name>A0A1V8T6Z4_9PEZI</name>
<dbReference type="GO" id="GO:0004553">
    <property type="term" value="F:hydrolase activity, hydrolyzing O-glycosyl compounds"/>
    <property type="evidence" value="ECO:0007669"/>
    <property type="project" value="InterPro"/>
</dbReference>
<keyword evidence="1" id="KW-1133">Transmembrane helix</keyword>
<dbReference type="Proteomes" id="UP000192596">
    <property type="component" value="Unassembled WGS sequence"/>
</dbReference>
<dbReference type="PANTHER" id="PTHR10963">
    <property type="entry name" value="GLYCOSYL HYDROLASE-RELATED"/>
    <property type="match status" value="1"/>
</dbReference>
<dbReference type="InterPro" id="IPR000757">
    <property type="entry name" value="Beta-glucanase-like"/>
</dbReference>
<dbReference type="AlphaFoldDB" id="A0A1V8T6Z4"/>
<keyword evidence="1" id="KW-0812">Transmembrane</keyword>
<dbReference type="SUPFAM" id="SSF49899">
    <property type="entry name" value="Concanavalin A-like lectins/glucanases"/>
    <property type="match status" value="1"/>
</dbReference>
<organism evidence="3 4">
    <name type="scientific">Cryoendolithus antarcticus</name>
    <dbReference type="NCBI Taxonomy" id="1507870"/>
    <lineage>
        <taxon>Eukaryota</taxon>
        <taxon>Fungi</taxon>
        <taxon>Dikarya</taxon>
        <taxon>Ascomycota</taxon>
        <taxon>Pezizomycotina</taxon>
        <taxon>Dothideomycetes</taxon>
        <taxon>Dothideomycetidae</taxon>
        <taxon>Cladosporiales</taxon>
        <taxon>Cladosporiaceae</taxon>
        <taxon>Cryoendolithus</taxon>
    </lineage>
</organism>
<proteinExistence type="predicted"/>
<dbReference type="InterPro" id="IPR013320">
    <property type="entry name" value="ConA-like_dom_sf"/>
</dbReference>
<dbReference type="GO" id="GO:0005975">
    <property type="term" value="P:carbohydrate metabolic process"/>
    <property type="evidence" value="ECO:0007669"/>
    <property type="project" value="InterPro"/>
</dbReference>
<keyword evidence="4" id="KW-1185">Reference proteome</keyword>
<protein>
    <recommendedName>
        <fullName evidence="2">GH16 domain-containing protein</fullName>
    </recommendedName>
</protein>
<dbReference type="Gene3D" id="2.60.120.200">
    <property type="match status" value="1"/>
</dbReference>
<dbReference type="OrthoDB" id="4781at2759"/>
<dbReference type="InterPro" id="IPR050546">
    <property type="entry name" value="Glycosyl_Hydrlase_16"/>
</dbReference>
<evidence type="ECO:0000259" key="2">
    <source>
        <dbReference type="PROSITE" id="PS51762"/>
    </source>
</evidence>
<accession>A0A1V8T6Z4</accession>
<reference evidence="4" key="1">
    <citation type="submission" date="2017-03" db="EMBL/GenBank/DDBJ databases">
        <title>Genomes of endolithic fungi from Antarctica.</title>
        <authorList>
            <person name="Coleine C."/>
            <person name="Masonjones S."/>
            <person name="Stajich J.E."/>
        </authorList>
    </citation>
    <scope>NUCLEOTIDE SEQUENCE [LARGE SCALE GENOMIC DNA]</scope>
    <source>
        <strain evidence="4">CCFEE 5527</strain>
    </source>
</reference>
<dbReference type="InParanoid" id="A0A1V8T6Z4"/>
<dbReference type="EMBL" id="NAJO01000015">
    <property type="protein sequence ID" value="OQO07120.1"/>
    <property type="molecule type" value="Genomic_DNA"/>
</dbReference>